<name>A0A8T0J7J9_CERPU</name>
<dbReference type="AlphaFoldDB" id="A0A8T0J7J9"/>
<feature type="region of interest" description="Disordered" evidence="1">
    <location>
        <begin position="1"/>
        <end position="60"/>
    </location>
</feature>
<keyword evidence="3" id="KW-1185">Reference proteome</keyword>
<evidence type="ECO:0000256" key="1">
    <source>
        <dbReference type="SAM" id="MobiDB-lite"/>
    </source>
</evidence>
<accession>A0A8T0J7J9</accession>
<sequence length="60" mass="6593">MYHLGSTSCGFTHDSADQSSQCSQAQKLRNRIRVGVTNSRNVVNPDSHRDPGSNYPCSQP</sequence>
<dbReference type="EMBL" id="CM026421">
    <property type="protein sequence ID" value="KAG0590751.1"/>
    <property type="molecule type" value="Genomic_DNA"/>
</dbReference>
<organism evidence="2 3">
    <name type="scientific">Ceratodon purpureus</name>
    <name type="common">Fire moss</name>
    <name type="synonym">Dicranum purpureum</name>
    <dbReference type="NCBI Taxonomy" id="3225"/>
    <lineage>
        <taxon>Eukaryota</taxon>
        <taxon>Viridiplantae</taxon>
        <taxon>Streptophyta</taxon>
        <taxon>Embryophyta</taxon>
        <taxon>Bryophyta</taxon>
        <taxon>Bryophytina</taxon>
        <taxon>Bryopsida</taxon>
        <taxon>Dicranidae</taxon>
        <taxon>Pseudoditrichales</taxon>
        <taxon>Ditrichaceae</taxon>
        <taxon>Ceratodon</taxon>
    </lineage>
</organism>
<proteinExistence type="predicted"/>
<protein>
    <submittedName>
        <fullName evidence="2">Uncharacterized protein</fullName>
    </submittedName>
</protein>
<evidence type="ECO:0000313" key="2">
    <source>
        <dbReference type="EMBL" id="KAG0590751.1"/>
    </source>
</evidence>
<feature type="compositionally biased region" description="Polar residues" evidence="1">
    <location>
        <begin position="1"/>
        <end position="10"/>
    </location>
</feature>
<feature type="compositionally biased region" description="Low complexity" evidence="1">
    <location>
        <begin position="17"/>
        <end position="26"/>
    </location>
</feature>
<reference evidence="2" key="1">
    <citation type="submission" date="2020-06" db="EMBL/GenBank/DDBJ databases">
        <title>WGS assembly of Ceratodon purpureus strain R40.</title>
        <authorList>
            <person name="Carey S.B."/>
            <person name="Jenkins J."/>
            <person name="Shu S."/>
            <person name="Lovell J.T."/>
            <person name="Sreedasyam A."/>
            <person name="Maumus F."/>
            <person name="Tiley G.P."/>
            <person name="Fernandez-Pozo N."/>
            <person name="Barry K."/>
            <person name="Chen C."/>
            <person name="Wang M."/>
            <person name="Lipzen A."/>
            <person name="Daum C."/>
            <person name="Saski C.A."/>
            <person name="Payton A.C."/>
            <person name="Mcbreen J.C."/>
            <person name="Conrad R.E."/>
            <person name="Kollar L.M."/>
            <person name="Olsson S."/>
            <person name="Huttunen S."/>
            <person name="Landis J.B."/>
            <person name="Wickett N.J."/>
            <person name="Johnson M.G."/>
            <person name="Rensing S.A."/>
            <person name="Grimwood J."/>
            <person name="Schmutz J."/>
            <person name="Mcdaniel S.F."/>
        </authorList>
    </citation>
    <scope>NUCLEOTIDE SEQUENCE</scope>
    <source>
        <strain evidence="2">R40</strain>
    </source>
</reference>
<gene>
    <name evidence="2" type="ORF">KC19_1G123700</name>
</gene>
<dbReference type="Proteomes" id="UP000822688">
    <property type="component" value="Chromosome 1"/>
</dbReference>
<evidence type="ECO:0000313" key="3">
    <source>
        <dbReference type="Proteomes" id="UP000822688"/>
    </source>
</evidence>
<comment type="caution">
    <text evidence="2">The sequence shown here is derived from an EMBL/GenBank/DDBJ whole genome shotgun (WGS) entry which is preliminary data.</text>
</comment>